<organism evidence="1 2">
    <name type="scientific">Cardiocondyla obscurior</name>
    <dbReference type="NCBI Taxonomy" id="286306"/>
    <lineage>
        <taxon>Eukaryota</taxon>
        <taxon>Metazoa</taxon>
        <taxon>Ecdysozoa</taxon>
        <taxon>Arthropoda</taxon>
        <taxon>Hexapoda</taxon>
        <taxon>Insecta</taxon>
        <taxon>Pterygota</taxon>
        <taxon>Neoptera</taxon>
        <taxon>Endopterygota</taxon>
        <taxon>Hymenoptera</taxon>
        <taxon>Apocrita</taxon>
        <taxon>Aculeata</taxon>
        <taxon>Formicoidea</taxon>
        <taxon>Formicidae</taxon>
        <taxon>Myrmicinae</taxon>
        <taxon>Cardiocondyla</taxon>
    </lineage>
</organism>
<name>A0AAW2EQ98_9HYME</name>
<accession>A0AAW2EQ98</accession>
<dbReference type="EMBL" id="JADYXP020000018">
    <property type="protein sequence ID" value="KAL0105891.1"/>
    <property type="molecule type" value="Genomic_DNA"/>
</dbReference>
<sequence>MIQPLSKWKRKLKSRSCLNYFPHAVSLLTTNGLKEYVPIYNNIKYARKKYSVQQADFPDVFLNACLMKKRRERAPS</sequence>
<dbReference type="AlphaFoldDB" id="A0AAW2EQ98"/>
<proteinExistence type="predicted"/>
<keyword evidence="2" id="KW-1185">Reference proteome</keyword>
<dbReference type="Proteomes" id="UP001430953">
    <property type="component" value="Unassembled WGS sequence"/>
</dbReference>
<gene>
    <name evidence="1" type="ORF">PUN28_015960</name>
</gene>
<protein>
    <submittedName>
        <fullName evidence="1">Uncharacterized protein</fullName>
    </submittedName>
</protein>
<evidence type="ECO:0000313" key="2">
    <source>
        <dbReference type="Proteomes" id="UP001430953"/>
    </source>
</evidence>
<comment type="caution">
    <text evidence="1">The sequence shown here is derived from an EMBL/GenBank/DDBJ whole genome shotgun (WGS) entry which is preliminary data.</text>
</comment>
<evidence type="ECO:0000313" key="1">
    <source>
        <dbReference type="EMBL" id="KAL0105891.1"/>
    </source>
</evidence>
<reference evidence="1 2" key="1">
    <citation type="submission" date="2023-03" db="EMBL/GenBank/DDBJ databases">
        <title>High recombination rates correlate with genetic variation in Cardiocondyla obscurior ants.</title>
        <authorList>
            <person name="Errbii M."/>
        </authorList>
    </citation>
    <scope>NUCLEOTIDE SEQUENCE [LARGE SCALE GENOMIC DNA]</scope>
    <source>
        <strain evidence="1">Alpha-2009</strain>
        <tissue evidence="1">Whole body</tissue>
    </source>
</reference>